<evidence type="ECO:0000256" key="2">
    <source>
        <dbReference type="PROSITE-ProRule" id="PRU00176"/>
    </source>
</evidence>
<dbReference type="PANTHER" id="PTHR48027">
    <property type="entry name" value="HETEROGENEOUS NUCLEAR RIBONUCLEOPROTEIN 87F-RELATED"/>
    <property type="match status" value="1"/>
</dbReference>
<keyword evidence="1 2" id="KW-0694">RNA-binding</keyword>
<dbReference type="CDD" id="cd21608">
    <property type="entry name" value="RRM2_NsCP33_like"/>
    <property type="match status" value="1"/>
</dbReference>
<evidence type="ECO:0000256" key="1">
    <source>
        <dbReference type="ARBA" id="ARBA00022884"/>
    </source>
</evidence>
<accession>A0A5P1FBR5</accession>
<evidence type="ECO:0000313" key="4">
    <source>
        <dbReference type="EMBL" id="ONK75818.1"/>
    </source>
</evidence>
<dbReference type="InterPro" id="IPR000504">
    <property type="entry name" value="RRM_dom"/>
</dbReference>
<dbReference type="Gramene" id="ONK75818">
    <property type="protein sequence ID" value="ONK75818"/>
    <property type="gene ID" value="A4U43_C03F20890"/>
</dbReference>
<dbReference type="SMART" id="SM00360">
    <property type="entry name" value="RRM"/>
    <property type="match status" value="1"/>
</dbReference>
<keyword evidence="5" id="KW-1185">Reference proteome</keyword>
<dbReference type="AlphaFoldDB" id="A0A5P1FBR5"/>
<dbReference type="GO" id="GO:0003723">
    <property type="term" value="F:RNA binding"/>
    <property type="evidence" value="ECO:0007669"/>
    <property type="project" value="UniProtKB-UniRule"/>
</dbReference>
<dbReference type="Pfam" id="PF00076">
    <property type="entry name" value="RRM_1"/>
    <property type="match status" value="1"/>
</dbReference>
<evidence type="ECO:0000259" key="3">
    <source>
        <dbReference type="PROSITE" id="PS50102"/>
    </source>
</evidence>
<sequence length="216" mass="23380">MEVATPILNDFELLIPTMAFANKLGSLFKAAVNASNPSVFQAIRCMSSSRLFVGGLSYGTDDASLREAFTSFGEVTEARVITDRDTSRSRGFGFVSFTSTEEASNAISGLDGKSAVQRELLELMNVPGLTSPKTCASHLQPQLSNPLSNPSCPALLNFFRPSFKQLSIAINATRHFYNQGKQPKSIPALNSVLLHLRQPIFNATSSISNNSQQAML</sequence>
<name>A0A5P1FBR5_ASPOF</name>
<dbReference type="Proteomes" id="UP000243459">
    <property type="component" value="Chromosome 3"/>
</dbReference>
<gene>
    <name evidence="4" type="ORF">A4U43_C03F20890</name>
</gene>
<dbReference type="PROSITE" id="PS50102">
    <property type="entry name" value="RRM"/>
    <property type="match status" value="1"/>
</dbReference>
<dbReference type="InterPro" id="IPR048289">
    <property type="entry name" value="RRM2_NsCP33-like"/>
</dbReference>
<evidence type="ECO:0000313" key="5">
    <source>
        <dbReference type="Proteomes" id="UP000243459"/>
    </source>
</evidence>
<reference evidence="5" key="1">
    <citation type="journal article" date="2017" name="Nat. Commun.">
        <title>The asparagus genome sheds light on the origin and evolution of a young Y chromosome.</title>
        <authorList>
            <person name="Harkess A."/>
            <person name="Zhou J."/>
            <person name="Xu C."/>
            <person name="Bowers J.E."/>
            <person name="Van der Hulst R."/>
            <person name="Ayyampalayam S."/>
            <person name="Mercati F."/>
            <person name="Riccardi P."/>
            <person name="McKain M.R."/>
            <person name="Kakrana A."/>
            <person name="Tang H."/>
            <person name="Ray J."/>
            <person name="Groenendijk J."/>
            <person name="Arikit S."/>
            <person name="Mathioni S.M."/>
            <person name="Nakano M."/>
            <person name="Shan H."/>
            <person name="Telgmann-Rauber A."/>
            <person name="Kanno A."/>
            <person name="Yue Z."/>
            <person name="Chen H."/>
            <person name="Li W."/>
            <person name="Chen Y."/>
            <person name="Xu X."/>
            <person name="Zhang Y."/>
            <person name="Luo S."/>
            <person name="Chen H."/>
            <person name="Gao J."/>
            <person name="Mao Z."/>
            <person name="Pires J.C."/>
            <person name="Luo M."/>
            <person name="Kudrna D."/>
            <person name="Wing R.A."/>
            <person name="Meyers B.C."/>
            <person name="Yi K."/>
            <person name="Kong H."/>
            <person name="Lavrijsen P."/>
            <person name="Sunseri F."/>
            <person name="Falavigna A."/>
            <person name="Ye Y."/>
            <person name="Leebens-Mack J.H."/>
            <person name="Chen G."/>
        </authorList>
    </citation>
    <scope>NUCLEOTIDE SEQUENCE [LARGE SCALE GENOMIC DNA]</scope>
    <source>
        <strain evidence="5">cv. DH0086</strain>
    </source>
</reference>
<dbReference type="InterPro" id="IPR012677">
    <property type="entry name" value="Nucleotide-bd_a/b_plait_sf"/>
</dbReference>
<dbReference type="InterPro" id="IPR052462">
    <property type="entry name" value="SLIRP/GR-RBP-like"/>
</dbReference>
<dbReference type="EMBL" id="CM007383">
    <property type="protein sequence ID" value="ONK75818.1"/>
    <property type="molecule type" value="Genomic_DNA"/>
</dbReference>
<protein>
    <recommendedName>
        <fullName evidence="3">RRM domain-containing protein</fullName>
    </recommendedName>
</protein>
<feature type="domain" description="RRM" evidence="3">
    <location>
        <begin position="49"/>
        <end position="120"/>
    </location>
</feature>
<organism evidence="4 5">
    <name type="scientific">Asparagus officinalis</name>
    <name type="common">Garden asparagus</name>
    <dbReference type="NCBI Taxonomy" id="4686"/>
    <lineage>
        <taxon>Eukaryota</taxon>
        <taxon>Viridiplantae</taxon>
        <taxon>Streptophyta</taxon>
        <taxon>Embryophyta</taxon>
        <taxon>Tracheophyta</taxon>
        <taxon>Spermatophyta</taxon>
        <taxon>Magnoliopsida</taxon>
        <taxon>Liliopsida</taxon>
        <taxon>Asparagales</taxon>
        <taxon>Asparagaceae</taxon>
        <taxon>Asparagoideae</taxon>
        <taxon>Asparagus</taxon>
    </lineage>
</organism>
<proteinExistence type="predicted"/>
<dbReference type="SUPFAM" id="SSF54928">
    <property type="entry name" value="RNA-binding domain, RBD"/>
    <property type="match status" value="1"/>
</dbReference>
<dbReference type="Gene3D" id="3.30.70.330">
    <property type="match status" value="1"/>
</dbReference>
<dbReference type="InterPro" id="IPR035979">
    <property type="entry name" value="RBD_domain_sf"/>
</dbReference>